<keyword evidence="8" id="KW-1185">Reference proteome</keyword>
<evidence type="ECO:0000259" key="6">
    <source>
        <dbReference type="Pfam" id="PF14775"/>
    </source>
</evidence>
<name>A0A482VP98_ASBVE</name>
<evidence type="ECO:0000313" key="7">
    <source>
        <dbReference type="EMBL" id="RZC34533.1"/>
    </source>
</evidence>
<feature type="coiled-coil region" evidence="3">
    <location>
        <begin position="766"/>
        <end position="793"/>
    </location>
</feature>
<comment type="caution">
    <text evidence="7">The sequence shown here is derived from an EMBL/GenBank/DDBJ whole genome shotgun (WGS) entry which is preliminary data.</text>
</comment>
<feature type="domain" description="Dynein regulatory complex protein 1/2 N-terminal" evidence="5">
    <location>
        <begin position="113"/>
        <end position="214"/>
    </location>
</feature>
<feature type="domain" description="Dynein regulatory complex protein 1 C-terminal" evidence="6">
    <location>
        <begin position="740"/>
        <end position="798"/>
    </location>
</feature>
<proteinExistence type="inferred from homology"/>
<dbReference type="PANTHER" id="PTHR21625:SF1">
    <property type="entry name" value="DYNEIN REGULATORY COMPLEX PROTEIN 1"/>
    <property type="match status" value="1"/>
</dbReference>
<evidence type="ECO:0000256" key="3">
    <source>
        <dbReference type="SAM" id="Coils"/>
    </source>
</evidence>
<dbReference type="GO" id="GO:0003352">
    <property type="term" value="P:regulation of cilium movement"/>
    <property type="evidence" value="ECO:0007669"/>
    <property type="project" value="TreeGrafter"/>
</dbReference>
<dbReference type="OrthoDB" id="10260459at2759"/>
<reference evidence="7 8" key="1">
    <citation type="submission" date="2017-03" db="EMBL/GenBank/DDBJ databases">
        <title>Genome of the blue death feigning beetle - Asbolus verrucosus.</title>
        <authorList>
            <person name="Rider S.D."/>
        </authorList>
    </citation>
    <scope>NUCLEOTIDE SEQUENCE [LARGE SCALE GENOMIC DNA]</scope>
    <source>
        <strain evidence="7">Butters</strain>
        <tissue evidence="7">Head and leg muscle</tissue>
    </source>
</reference>
<evidence type="ECO:0000256" key="1">
    <source>
        <dbReference type="ARBA" id="ARBA00009688"/>
    </source>
</evidence>
<evidence type="ECO:0000256" key="2">
    <source>
        <dbReference type="ARBA" id="ARBA00023054"/>
    </source>
</evidence>
<dbReference type="GO" id="GO:0070286">
    <property type="term" value="P:axonemal dynein complex assembly"/>
    <property type="evidence" value="ECO:0007669"/>
    <property type="project" value="InterPro"/>
</dbReference>
<gene>
    <name evidence="7" type="ORF">BDFB_001541</name>
</gene>
<accession>A0A482VP98</accession>
<feature type="compositionally biased region" description="Acidic residues" evidence="4">
    <location>
        <begin position="1"/>
        <end position="15"/>
    </location>
</feature>
<dbReference type="Pfam" id="PF14772">
    <property type="entry name" value="NYD-SP28"/>
    <property type="match status" value="1"/>
</dbReference>
<feature type="region of interest" description="Disordered" evidence="4">
    <location>
        <begin position="1"/>
        <end position="24"/>
    </location>
</feature>
<dbReference type="GO" id="GO:0060285">
    <property type="term" value="P:cilium-dependent cell motility"/>
    <property type="evidence" value="ECO:0007669"/>
    <property type="project" value="TreeGrafter"/>
</dbReference>
<sequence length="808" mass="94434">MDLEQEEEGTDDENYEPLVTSQNPTERMMARRLRIQRRVEALRKYYFLSLEVMINIKRNKQFRQKEAREKAGEDATIEPEITKTPIEMQVEKSMELLERLAQEGEEYVTNVRVATEARETDRREHEGIGKEKLLKDLEEEAAAAEAMFNEIADKWSGILKYNDPLHINEEITSQREKCDELIKQKDAIIANLKGKLRTAEINFAIDQRKQIEDVNSISRRIENQIIVMRKAYRQELQMIEDVILTERQLLIEANNKKWDELYKKRDQEEKSNAEKRSEDYWNFVQDMDNLNRDFQELYRETTIKLENDCDELQRELERIKTDALMNSEKLDYNYQILKKREDENLIIRSQQKRRINKLQDVINSLRKKMNDYHKTTSQQITKLTEEVKKLSQNVLDIEKKADHLAEVNNIKFKKVWSMNKERADKLFKRILQIDRVLHEQQLGLVWKCPSEKIPSKSDLESYKTAMSLLSEDLPKLSVKKPKSVSIGTEFMETERDEEGAVYKRTIRHILNLIADKTGFLIEDQLNAILEPYIEPERNLIKIDNVFSALNVTKKTDIDLLLEFFLPYMFCPICNVSTTEKPAVGEDESVMRVHEMDPANIVDLPSDAGSAGKVHENVVEVLKEASVLEDPGGTVVDLGPISVTIFDGNLKGECRGPETTLEEKKEMESVEGSLEVYMKEKVACQYQHPLVISSVYVLKALKEFLGKYHLPKASMPTMGARLSYRRSTMSRLFAATDIETYWKKYTDIFPPEREQLWDSLLEGLKKYHELLKARKTASEEVMSLRQQNEDLRRIFANYIDKSDIPFNKL</sequence>
<dbReference type="PANTHER" id="PTHR21625">
    <property type="entry name" value="NYD-SP28 PROTEIN"/>
    <property type="match status" value="1"/>
</dbReference>
<feature type="coiled-coil region" evidence="3">
    <location>
        <begin position="348"/>
        <end position="400"/>
    </location>
</feature>
<dbReference type="Pfam" id="PF14775">
    <property type="entry name" value="NYD-SP28_assoc"/>
    <property type="match status" value="1"/>
</dbReference>
<dbReference type="AlphaFoldDB" id="A0A482VP98"/>
<organism evidence="7 8">
    <name type="scientific">Asbolus verrucosus</name>
    <name type="common">Desert ironclad beetle</name>
    <dbReference type="NCBI Taxonomy" id="1661398"/>
    <lineage>
        <taxon>Eukaryota</taxon>
        <taxon>Metazoa</taxon>
        <taxon>Ecdysozoa</taxon>
        <taxon>Arthropoda</taxon>
        <taxon>Hexapoda</taxon>
        <taxon>Insecta</taxon>
        <taxon>Pterygota</taxon>
        <taxon>Neoptera</taxon>
        <taxon>Endopterygota</taxon>
        <taxon>Coleoptera</taxon>
        <taxon>Polyphaga</taxon>
        <taxon>Cucujiformia</taxon>
        <taxon>Tenebrionidae</taxon>
        <taxon>Pimeliinae</taxon>
        <taxon>Asbolus</taxon>
    </lineage>
</organism>
<evidence type="ECO:0000256" key="4">
    <source>
        <dbReference type="SAM" id="MobiDB-lite"/>
    </source>
</evidence>
<dbReference type="STRING" id="1661398.A0A482VP98"/>
<dbReference type="EMBL" id="QDEB01079173">
    <property type="protein sequence ID" value="RZC34533.1"/>
    <property type="molecule type" value="Genomic_DNA"/>
</dbReference>
<dbReference type="InterPro" id="IPR029440">
    <property type="entry name" value="DRC1_C"/>
</dbReference>
<dbReference type="GO" id="GO:0005858">
    <property type="term" value="C:axonemal dynein complex"/>
    <property type="evidence" value="ECO:0007669"/>
    <property type="project" value="InterPro"/>
</dbReference>
<dbReference type="InterPro" id="IPR039750">
    <property type="entry name" value="DRC1/DRC2"/>
</dbReference>
<feature type="coiled-coil region" evidence="3">
    <location>
        <begin position="295"/>
        <end position="322"/>
    </location>
</feature>
<dbReference type="Proteomes" id="UP000292052">
    <property type="component" value="Unassembled WGS sequence"/>
</dbReference>
<evidence type="ECO:0000259" key="5">
    <source>
        <dbReference type="Pfam" id="PF14772"/>
    </source>
</evidence>
<evidence type="ECO:0000313" key="8">
    <source>
        <dbReference type="Proteomes" id="UP000292052"/>
    </source>
</evidence>
<protein>
    <submittedName>
        <fullName evidence="7">NYD-SP28 domain containing protein</fullName>
    </submittedName>
</protein>
<comment type="similarity">
    <text evidence="1">Belongs to the DRC1 family.</text>
</comment>
<dbReference type="InterPro" id="IPR039505">
    <property type="entry name" value="DRC1/2_N"/>
</dbReference>
<keyword evidence="2 3" id="KW-0175">Coiled coil</keyword>